<dbReference type="AlphaFoldDB" id="A0A517LWT4"/>
<organism evidence="4 5">
    <name type="scientific">Rosistilla ulvae</name>
    <dbReference type="NCBI Taxonomy" id="1930277"/>
    <lineage>
        <taxon>Bacteria</taxon>
        <taxon>Pseudomonadati</taxon>
        <taxon>Planctomycetota</taxon>
        <taxon>Planctomycetia</taxon>
        <taxon>Pirellulales</taxon>
        <taxon>Pirellulaceae</taxon>
        <taxon>Rosistilla</taxon>
    </lineage>
</organism>
<keyword evidence="2" id="KW-0175">Coiled coil</keyword>
<evidence type="ECO:0000259" key="3">
    <source>
        <dbReference type="Pfam" id="PF25944"/>
    </source>
</evidence>
<dbReference type="Gene3D" id="2.40.50.100">
    <property type="match status" value="1"/>
</dbReference>
<accession>A0A517LWT4</accession>
<name>A0A517LWT4_9BACT</name>
<evidence type="ECO:0000256" key="2">
    <source>
        <dbReference type="SAM" id="Coils"/>
    </source>
</evidence>
<dbReference type="PANTHER" id="PTHR30097:SF4">
    <property type="entry name" value="SLR6042 PROTEIN"/>
    <property type="match status" value="1"/>
</dbReference>
<dbReference type="GO" id="GO:0060003">
    <property type="term" value="P:copper ion export"/>
    <property type="evidence" value="ECO:0007669"/>
    <property type="project" value="TreeGrafter"/>
</dbReference>
<evidence type="ECO:0000313" key="4">
    <source>
        <dbReference type="EMBL" id="QDS87086.1"/>
    </source>
</evidence>
<dbReference type="OrthoDB" id="259511at2"/>
<gene>
    <name evidence="4" type="ORF">EC9_12620</name>
</gene>
<reference evidence="4 5" key="1">
    <citation type="submission" date="2019-02" db="EMBL/GenBank/DDBJ databases">
        <title>Deep-cultivation of Planctomycetes and their phenomic and genomic characterization uncovers novel biology.</title>
        <authorList>
            <person name="Wiegand S."/>
            <person name="Jogler M."/>
            <person name="Boedeker C."/>
            <person name="Pinto D."/>
            <person name="Vollmers J."/>
            <person name="Rivas-Marin E."/>
            <person name="Kohn T."/>
            <person name="Peeters S.H."/>
            <person name="Heuer A."/>
            <person name="Rast P."/>
            <person name="Oberbeckmann S."/>
            <person name="Bunk B."/>
            <person name="Jeske O."/>
            <person name="Meyerdierks A."/>
            <person name="Storesund J.E."/>
            <person name="Kallscheuer N."/>
            <person name="Luecker S."/>
            <person name="Lage O.M."/>
            <person name="Pohl T."/>
            <person name="Merkel B.J."/>
            <person name="Hornburger P."/>
            <person name="Mueller R.-W."/>
            <person name="Bruemmer F."/>
            <person name="Labrenz M."/>
            <person name="Spormann A.M."/>
            <person name="Op den Camp H."/>
            <person name="Overmann J."/>
            <person name="Amann R."/>
            <person name="Jetten M.S.M."/>
            <person name="Mascher T."/>
            <person name="Medema M.H."/>
            <person name="Devos D.P."/>
            <person name="Kaster A.-K."/>
            <person name="Ovreas L."/>
            <person name="Rohde M."/>
            <person name="Galperin M.Y."/>
            <person name="Jogler C."/>
        </authorList>
    </citation>
    <scope>NUCLEOTIDE SEQUENCE [LARGE SCALE GENOMIC DNA]</scope>
    <source>
        <strain evidence="4 5">EC9</strain>
    </source>
</reference>
<dbReference type="Gene3D" id="2.40.30.170">
    <property type="match status" value="1"/>
</dbReference>
<dbReference type="Gene3D" id="1.10.287.470">
    <property type="entry name" value="Helix hairpin bin"/>
    <property type="match status" value="1"/>
</dbReference>
<evidence type="ECO:0000256" key="1">
    <source>
        <dbReference type="ARBA" id="ARBA00022448"/>
    </source>
</evidence>
<keyword evidence="5" id="KW-1185">Reference proteome</keyword>
<evidence type="ECO:0000313" key="5">
    <source>
        <dbReference type="Proteomes" id="UP000319557"/>
    </source>
</evidence>
<dbReference type="KEGG" id="ruv:EC9_12620"/>
<dbReference type="GO" id="GO:0015679">
    <property type="term" value="P:plasma membrane copper ion transport"/>
    <property type="evidence" value="ECO:0007669"/>
    <property type="project" value="TreeGrafter"/>
</dbReference>
<dbReference type="InterPro" id="IPR051909">
    <property type="entry name" value="MFP_Cation_Efflux"/>
</dbReference>
<dbReference type="EMBL" id="CP036261">
    <property type="protein sequence ID" value="QDS87086.1"/>
    <property type="molecule type" value="Genomic_DNA"/>
</dbReference>
<feature type="coiled-coil region" evidence="2">
    <location>
        <begin position="201"/>
        <end position="235"/>
    </location>
</feature>
<sequence length="370" mass="40913">MSSFYRRSLSLLWIALLAPTVSAVEPLVIQRVFVKRIAEVDLAAPKAGLLAVIDVEEGASVAKDQQLAKLDDRIASIDLQRAEIEYEVAVQEADRRSEIQLAQKRLEVARQSGKQYAIENDAAHRLGGNRLAVQAAEKSSAVAKNELDRAQRARDEFADSVSESEIEGLSLAYQQASLEAQQAEFQRQQDLLAAAASDESLQSHRLTTEELMIELEQAKTELQLAELNADLYRNALDAARIHLAQHRVEAPFAGVVVQRYRQQGEWVKQGDPILRVLRLDRLRVEGFLPTRSIPGDLIGCQAEIQVAGNANQSLVFQGRVAFVSPEVDAVNNEVAVWAEFDNSDLKAWPGMQGTLTITLPDATDEPNQDK</sequence>
<dbReference type="GO" id="GO:0030313">
    <property type="term" value="C:cell envelope"/>
    <property type="evidence" value="ECO:0007669"/>
    <property type="project" value="TreeGrafter"/>
</dbReference>
<dbReference type="Pfam" id="PF25944">
    <property type="entry name" value="Beta-barrel_RND"/>
    <property type="match status" value="1"/>
</dbReference>
<dbReference type="SUPFAM" id="SSF111369">
    <property type="entry name" value="HlyD-like secretion proteins"/>
    <property type="match status" value="1"/>
</dbReference>
<dbReference type="PANTHER" id="PTHR30097">
    <property type="entry name" value="CATION EFFLUX SYSTEM PROTEIN CUSB"/>
    <property type="match status" value="1"/>
</dbReference>
<protein>
    <submittedName>
        <fullName evidence="4">Putative efflux pump membrane fusion protein</fullName>
    </submittedName>
</protein>
<proteinExistence type="predicted"/>
<keyword evidence="1" id="KW-0813">Transport</keyword>
<feature type="domain" description="Multidrug resistance protein MdtA-like beta-barrel" evidence="3">
    <location>
        <begin position="301"/>
        <end position="357"/>
    </location>
</feature>
<dbReference type="InterPro" id="IPR058626">
    <property type="entry name" value="MdtA-like_b-barrel"/>
</dbReference>
<dbReference type="Proteomes" id="UP000319557">
    <property type="component" value="Chromosome"/>
</dbReference>